<dbReference type="KEGG" id="izh:FEM41_15610"/>
<evidence type="ECO:0000313" key="2">
    <source>
        <dbReference type="EMBL" id="QCT20968.1"/>
    </source>
</evidence>
<protein>
    <submittedName>
        <fullName evidence="2">Uncharacterized protein</fullName>
    </submittedName>
</protein>
<keyword evidence="3" id="KW-1185">Reference proteome</keyword>
<proteinExistence type="predicted"/>
<accession>A0A4P8YM64</accession>
<feature type="region of interest" description="Disordered" evidence="1">
    <location>
        <begin position="1"/>
        <end position="25"/>
    </location>
</feature>
<dbReference type="OrthoDB" id="6469067at2"/>
<evidence type="ECO:0000256" key="1">
    <source>
        <dbReference type="SAM" id="MobiDB-lite"/>
    </source>
</evidence>
<sequence>MKSTPFPDVHGCYGARETDDKPGPNAFGPGITRKINEENQLIDFRPITTKREKNHFFPLCHQPDGRYGARLLFTKHCTSPGFPDSALQIIRTQEI</sequence>
<dbReference type="EMBL" id="CP040428">
    <property type="protein sequence ID" value="QCT20968.1"/>
    <property type="molecule type" value="Genomic_DNA"/>
</dbReference>
<dbReference type="Proteomes" id="UP000302163">
    <property type="component" value="Chromosome"/>
</dbReference>
<evidence type="ECO:0000313" key="3">
    <source>
        <dbReference type="Proteomes" id="UP000302163"/>
    </source>
</evidence>
<dbReference type="AlphaFoldDB" id="A0A4P8YM64"/>
<gene>
    <name evidence="2" type="ORF">FEM41_15610</name>
</gene>
<name>A0A4P8YM64_9ENTR</name>
<organism evidence="2 3">
    <name type="scientific">Jejubacter calystegiae</name>
    <dbReference type="NCBI Taxonomy" id="2579935"/>
    <lineage>
        <taxon>Bacteria</taxon>
        <taxon>Pseudomonadati</taxon>
        <taxon>Pseudomonadota</taxon>
        <taxon>Gammaproteobacteria</taxon>
        <taxon>Enterobacterales</taxon>
        <taxon>Enterobacteriaceae</taxon>
        <taxon>Jejubacter</taxon>
    </lineage>
</organism>
<reference evidence="2 3" key="1">
    <citation type="submission" date="2019-05" db="EMBL/GenBank/DDBJ databases">
        <title>Complete genome sequence of Izhakiella calystegiae KSNA2, an endophyte isolated from beach morning glory (Calystegia soldanella).</title>
        <authorList>
            <person name="Jiang L."/>
            <person name="Jeong J.C."/>
            <person name="Kim C.Y."/>
            <person name="Kim D.H."/>
            <person name="Kim S.W."/>
            <person name="Lee j."/>
        </authorList>
    </citation>
    <scope>NUCLEOTIDE SEQUENCE [LARGE SCALE GENOMIC DNA]</scope>
    <source>
        <strain evidence="2 3">KSNA2</strain>
    </source>
</reference>